<accession>A0A1I0ST52</accession>
<keyword evidence="1" id="KW-1133">Transmembrane helix</keyword>
<dbReference type="RefSeq" id="WP_091700773.1">
    <property type="nucleotide sequence ID" value="NZ_FOJQ01000006.1"/>
</dbReference>
<keyword evidence="1" id="KW-0812">Transmembrane</keyword>
<keyword evidence="3" id="KW-1185">Reference proteome</keyword>
<protein>
    <submittedName>
        <fullName evidence="2">Uncharacterized protein</fullName>
    </submittedName>
</protein>
<dbReference type="Proteomes" id="UP000198979">
    <property type="component" value="Unassembled WGS sequence"/>
</dbReference>
<gene>
    <name evidence="2" type="ORF">SAMN05216169_100634</name>
</gene>
<evidence type="ECO:0000313" key="2">
    <source>
        <dbReference type="EMBL" id="SFA42661.1"/>
    </source>
</evidence>
<organism evidence="2 3">
    <name type="scientific">Anoxybacillus pushchinoensis</name>
    <dbReference type="NCBI Taxonomy" id="150248"/>
    <lineage>
        <taxon>Bacteria</taxon>
        <taxon>Bacillati</taxon>
        <taxon>Bacillota</taxon>
        <taxon>Bacilli</taxon>
        <taxon>Bacillales</taxon>
        <taxon>Anoxybacillaceae</taxon>
        <taxon>Anoxybacillus</taxon>
    </lineage>
</organism>
<feature type="transmembrane region" description="Helical" evidence="1">
    <location>
        <begin position="30"/>
        <end position="51"/>
    </location>
</feature>
<name>A0A1I0ST52_9BACL</name>
<proteinExistence type="predicted"/>
<dbReference type="AlphaFoldDB" id="A0A1I0ST52"/>
<dbReference type="EMBL" id="FOJQ01000006">
    <property type="protein sequence ID" value="SFA42661.1"/>
    <property type="molecule type" value="Genomic_DNA"/>
</dbReference>
<keyword evidence="1" id="KW-0472">Membrane</keyword>
<evidence type="ECO:0000313" key="3">
    <source>
        <dbReference type="Proteomes" id="UP000198979"/>
    </source>
</evidence>
<evidence type="ECO:0000256" key="1">
    <source>
        <dbReference type="SAM" id="Phobius"/>
    </source>
</evidence>
<reference evidence="3" key="1">
    <citation type="submission" date="2016-10" db="EMBL/GenBank/DDBJ databases">
        <authorList>
            <person name="Varghese N."/>
            <person name="Submissions S."/>
        </authorList>
    </citation>
    <scope>NUCLEOTIDE SEQUENCE [LARGE SCALE GENOMIC DNA]</scope>
    <source>
        <strain evidence="3">K1</strain>
    </source>
</reference>
<sequence length="64" mass="7388">MERIAKLIKFPADLVAEIEKYQKENYSSTFAGAVYDLLCSTTLIFFLLSILPNSLRAYLSFYQK</sequence>